<gene>
    <name evidence="2" type="ORF">GCM10007116_08160</name>
    <name evidence="1" type="ORF">HS1genome_1884</name>
</gene>
<sequence>MDYRHENGLAGPKKIALIVPSHLSEFSGLYQNVKDIYKGILKNNLESKIFIVNTGIKNNIDEIFKGYSFEVIDKSDIIHINKETDAIFHADDHSLVRILNRMNYNTLFSITWVIYLFGQEIWVEGIKKLRRENAGFSLENLRGYLIDFVPRKLMDYFIGWYAGYLRKQYVLAVSSWAANVLEKILGIPTRGIMYTPVDTDFYPFVPPSKKDSRILIFLGSKRDTDIILLTKVLEIIKRINPSLGLDTFGSEELYVKLKEKVPLTYLGKLTRQELGKEYGRHLITIAPQFDGTFEMVPIESLLTGTPVITYMNSLIEVVKCDHMVLNIENIELLEKYLRFLTKSEDMDVVSRELREKIAEHVDVKRNAQQLINNYIPHFLTVKGTNITK</sequence>
<dbReference type="Gene3D" id="3.40.50.2000">
    <property type="entry name" value="Glycogen Phosphorylase B"/>
    <property type="match status" value="1"/>
</dbReference>
<reference evidence="1" key="3">
    <citation type="journal article" date="2019" name="BMC Res. Notes">
        <title>Complete genome sequence of the Sulfodiicoccus acidiphilus strain HS-1T, the first crenarchaeon that lacks polB3, isolated from an acidic hot spring in Ohwaku-dani, Hakone, Japan.</title>
        <authorList>
            <person name="Sakai H.D."/>
            <person name="Kurosawa N."/>
        </authorList>
    </citation>
    <scope>NUCLEOTIDE SEQUENCE</scope>
    <source>
        <strain evidence="1">HS-1</strain>
    </source>
</reference>
<evidence type="ECO:0008006" key="4">
    <source>
        <dbReference type="Google" id="ProtNLM"/>
    </source>
</evidence>
<reference evidence="2" key="4">
    <citation type="submission" date="2020-09" db="EMBL/GenBank/DDBJ databases">
        <authorList>
            <person name="Sun Q."/>
            <person name="Ohkuma M."/>
        </authorList>
    </citation>
    <scope>NUCLEOTIDE SEQUENCE</scope>
    <source>
        <strain evidence="2">JCM 31740</strain>
    </source>
</reference>
<dbReference type="RefSeq" id="WP_126450717.1">
    <property type="nucleotide sequence ID" value="NZ_AP018553.1"/>
</dbReference>
<organism evidence="1 3">
    <name type="scientific">Sulfodiicoccus acidiphilus</name>
    <dbReference type="NCBI Taxonomy" id="1670455"/>
    <lineage>
        <taxon>Archaea</taxon>
        <taxon>Thermoproteota</taxon>
        <taxon>Thermoprotei</taxon>
        <taxon>Sulfolobales</taxon>
        <taxon>Sulfolobaceae</taxon>
        <taxon>Sulfodiicoccus</taxon>
    </lineage>
</organism>
<dbReference type="KEGG" id="sacd:HS1genome_1884"/>
<dbReference type="GeneID" id="38667356"/>
<accession>A0A348B5P3</accession>
<reference evidence="2" key="1">
    <citation type="journal article" date="2014" name="Int. J. Syst. Evol. Microbiol.">
        <title>Complete genome sequence of Corynebacterium casei LMG S-19264T (=DSM 44701T), isolated from a smear-ripened cheese.</title>
        <authorList>
            <consortium name="US DOE Joint Genome Institute (JGI-PGF)"/>
            <person name="Walter F."/>
            <person name="Albersmeier A."/>
            <person name="Kalinowski J."/>
            <person name="Ruckert C."/>
        </authorList>
    </citation>
    <scope>NUCLEOTIDE SEQUENCE</scope>
    <source>
        <strain evidence="2">JCM 31740</strain>
    </source>
</reference>
<proteinExistence type="predicted"/>
<keyword evidence="3" id="KW-1185">Reference proteome</keyword>
<dbReference type="Proteomes" id="UP000616143">
    <property type="component" value="Unassembled WGS sequence"/>
</dbReference>
<evidence type="ECO:0000313" key="3">
    <source>
        <dbReference type="Proteomes" id="UP000276741"/>
    </source>
</evidence>
<dbReference type="Proteomes" id="UP000276741">
    <property type="component" value="Chromosome"/>
</dbReference>
<dbReference type="OrthoDB" id="42754at2157"/>
<protein>
    <recommendedName>
        <fullName evidence="4">Glycosyl transferase family 1 domain-containing protein</fullName>
    </recommendedName>
</protein>
<reference evidence="3" key="2">
    <citation type="submission" date="2018-04" db="EMBL/GenBank/DDBJ databases">
        <title>Complete genome sequence of Sulfodiicoccus acidiphilus strain HS-1.</title>
        <authorList>
            <person name="Sakai H.D."/>
            <person name="Kurosawa N."/>
        </authorList>
    </citation>
    <scope>NUCLEOTIDE SEQUENCE [LARGE SCALE GENOMIC DNA]</scope>
    <source>
        <strain evidence="3">HS-1</strain>
    </source>
</reference>
<evidence type="ECO:0000313" key="1">
    <source>
        <dbReference type="EMBL" id="BBD73495.1"/>
    </source>
</evidence>
<dbReference type="SUPFAM" id="SSF53756">
    <property type="entry name" value="UDP-Glycosyltransferase/glycogen phosphorylase"/>
    <property type="match status" value="1"/>
</dbReference>
<dbReference type="EMBL" id="BMQS01000006">
    <property type="protein sequence ID" value="GGT92753.1"/>
    <property type="molecule type" value="Genomic_DNA"/>
</dbReference>
<name>A0A348B5P3_9CREN</name>
<dbReference type="EMBL" id="AP018553">
    <property type="protein sequence ID" value="BBD73495.1"/>
    <property type="molecule type" value="Genomic_DNA"/>
</dbReference>
<dbReference type="AlphaFoldDB" id="A0A348B5P3"/>
<evidence type="ECO:0000313" key="2">
    <source>
        <dbReference type="EMBL" id="GGT92753.1"/>
    </source>
</evidence>